<dbReference type="SUPFAM" id="SSF53474">
    <property type="entry name" value="alpha/beta-Hydrolases"/>
    <property type="match status" value="1"/>
</dbReference>
<evidence type="ECO:0000313" key="5">
    <source>
        <dbReference type="EMBL" id="CAF0753458.1"/>
    </source>
</evidence>
<evidence type="ECO:0000259" key="4">
    <source>
        <dbReference type="SMART" id="SM00939"/>
    </source>
</evidence>
<keyword evidence="6" id="KW-1185">Reference proteome</keyword>
<evidence type="ECO:0000256" key="1">
    <source>
        <dbReference type="ARBA" id="ARBA00022801"/>
    </source>
</evidence>
<evidence type="ECO:0000256" key="2">
    <source>
        <dbReference type="SAM" id="MobiDB-lite"/>
    </source>
</evidence>
<keyword evidence="1" id="KW-0378">Hydrolase</keyword>
<dbReference type="GO" id="GO:0008239">
    <property type="term" value="F:dipeptidyl-peptidase activity"/>
    <property type="evidence" value="ECO:0007669"/>
    <property type="project" value="InterPro"/>
</dbReference>
<dbReference type="EMBL" id="CAJNOC010000383">
    <property type="protein sequence ID" value="CAF0753458.1"/>
    <property type="molecule type" value="Genomic_DNA"/>
</dbReference>
<dbReference type="Pfam" id="PF02129">
    <property type="entry name" value="Peptidase_S15"/>
    <property type="match status" value="1"/>
</dbReference>
<feature type="signal peptide" evidence="3">
    <location>
        <begin position="1"/>
        <end position="15"/>
    </location>
</feature>
<protein>
    <recommendedName>
        <fullName evidence="4">Xaa-Pro dipeptidyl-peptidase C-terminal domain-containing protein</fullName>
    </recommendedName>
</protein>
<dbReference type="SUPFAM" id="SSF49785">
    <property type="entry name" value="Galactose-binding domain-like"/>
    <property type="match status" value="1"/>
</dbReference>
<dbReference type="Pfam" id="PF08530">
    <property type="entry name" value="PepX_C"/>
    <property type="match status" value="1"/>
</dbReference>
<reference evidence="5" key="1">
    <citation type="submission" date="2021-02" db="EMBL/GenBank/DDBJ databases">
        <authorList>
            <person name="Nowell W R."/>
        </authorList>
    </citation>
    <scope>NUCLEOTIDE SEQUENCE</scope>
    <source>
        <strain evidence="5">Ploen Becks lab</strain>
    </source>
</reference>
<comment type="caution">
    <text evidence="5">The sequence shown here is derived from an EMBL/GenBank/DDBJ whole genome shotgun (WGS) entry which is preliminary data.</text>
</comment>
<accession>A0A813PFM0</accession>
<gene>
    <name evidence="5" type="ORF">OXX778_LOCUS4042</name>
</gene>
<feature type="domain" description="Xaa-Pro dipeptidyl-peptidase C-terminal" evidence="4">
    <location>
        <begin position="276"/>
        <end position="519"/>
    </location>
</feature>
<dbReference type="Gene3D" id="2.60.120.260">
    <property type="entry name" value="Galactose-binding domain-like"/>
    <property type="match status" value="1"/>
</dbReference>
<dbReference type="OrthoDB" id="416441at2759"/>
<dbReference type="InterPro" id="IPR029058">
    <property type="entry name" value="AB_hydrolase_fold"/>
</dbReference>
<dbReference type="InterPro" id="IPR008979">
    <property type="entry name" value="Galactose-bd-like_sf"/>
</dbReference>
<name>A0A813PFM0_9BILA</name>
<evidence type="ECO:0000313" key="6">
    <source>
        <dbReference type="Proteomes" id="UP000663879"/>
    </source>
</evidence>
<feature type="region of interest" description="Disordered" evidence="2">
    <location>
        <begin position="332"/>
        <end position="352"/>
    </location>
</feature>
<dbReference type="InterPro" id="IPR013736">
    <property type="entry name" value="Xaa-Pro_dipept_C"/>
</dbReference>
<keyword evidence="3" id="KW-0732">Signal</keyword>
<dbReference type="InterPro" id="IPR005674">
    <property type="entry name" value="CocE/Ser_esterase"/>
</dbReference>
<proteinExistence type="predicted"/>
<evidence type="ECO:0000256" key="3">
    <source>
        <dbReference type="SAM" id="SignalP"/>
    </source>
</evidence>
<dbReference type="SMART" id="SM00939">
    <property type="entry name" value="PepX_C"/>
    <property type="match status" value="1"/>
</dbReference>
<dbReference type="InterPro" id="IPR000383">
    <property type="entry name" value="Xaa-Pro-like_dom"/>
</dbReference>
<dbReference type="NCBIfam" id="TIGR00976">
    <property type="entry name" value="CocE_NonD"/>
    <property type="match status" value="2"/>
</dbReference>
<sequence length="539" mass="62530">MFSILLFNLICCLNADNFLTEYVPMKDGKKIAVDFFRSLKDEKLPAILEMTPYGKNTLNSFRGEADFWYQNGYIFVIADVRGTGDSEGEFEMFANDGQDGYNLIEWLAKQSWSNGKVAFALEWIFYWLARDVVLPNNTKEWKNPNPSKWLNHRPLFTLDEFVTGKPLNLYRNILKHPTFDSYWDRTLLQPENYSQIDIPSLGFTGWYDFTMHGTIMHFKNIKKYGANKDHFIIIGPYSHETAPEGGLDYLTHKPIKNLGDLVLEDNAFLSGLNITREFYDWCLKDGPKPEWSPAKIYITGENKWIETSDYLENEYEDKYLYLKSTNSANSINGDGELDLDQPRNGSDTFDYDPDKPVMSNLSKNVRYPVDMNFYLNRTDFLVYTSPKIKQAFNIFGEVKLELTFSSNVKDTDFVAFLMDVDEYGNSIKIGSMDANQLRTRYRHGYDKEILMEPNKIYNLTIDMYEIGHQFLPGHRVRLAITSSFFPIVSRNLNTGNDIAFDMHPGVKSKQTIYYGSPLNGMNSRIHFRSNNLFKNSFEI</sequence>
<feature type="chain" id="PRO_5032455579" description="Xaa-Pro dipeptidyl-peptidase C-terminal domain-containing protein" evidence="3">
    <location>
        <begin position="16"/>
        <end position="539"/>
    </location>
</feature>
<dbReference type="Gene3D" id="3.40.50.1820">
    <property type="entry name" value="alpha/beta hydrolase"/>
    <property type="match status" value="2"/>
</dbReference>
<dbReference type="Proteomes" id="UP000663879">
    <property type="component" value="Unassembled WGS sequence"/>
</dbReference>
<dbReference type="AlphaFoldDB" id="A0A813PFM0"/>
<organism evidence="5 6">
    <name type="scientific">Brachionus calyciflorus</name>
    <dbReference type="NCBI Taxonomy" id="104777"/>
    <lineage>
        <taxon>Eukaryota</taxon>
        <taxon>Metazoa</taxon>
        <taxon>Spiralia</taxon>
        <taxon>Gnathifera</taxon>
        <taxon>Rotifera</taxon>
        <taxon>Eurotatoria</taxon>
        <taxon>Monogononta</taxon>
        <taxon>Pseudotrocha</taxon>
        <taxon>Ploima</taxon>
        <taxon>Brachionidae</taxon>
        <taxon>Brachionus</taxon>
    </lineage>
</organism>